<proteinExistence type="predicted"/>
<dbReference type="AlphaFoldDB" id="A0A6M3ILY6"/>
<organism evidence="1">
    <name type="scientific">viral metagenome</name>
    <dbReference type="NCBI Taxonomy" id="1070528"/>
    <lineage>
        <taxon>unclassified sequences</taxon>
        <taxon>metagenomes</taxon>
        <taxon>organismal metagenomes</taxon>
    </lineage>
</organism>
<name>A0A6M3ILY6_9ZZZZ</name>
<dbReference type="EMBL" id="MT141324">
    <property type="protein sequence ID" value="QJA58433.1"/>
    <property type="molecule type" value="Genomic_DNA"/>
</dbReference>
<sequence length="96" mass="11675">MRKSVKQLEHEIKCLQRTINDNRLFYDQVIERQAKRFEALEKAWRRVHPEDQAFMREFSKSNKDSDLFDIYNGLLYSFGRADENGRVFTRLDSWNK</sequence>
<evidence type="ECO:0000313" key="1">
    <source>
        <dbReference type="EMBL" id="QJA58433.1"/>
    </source>
</evidence>
<accession>A0A6M3ILY6</accession>
<gene>
    <name evidence="1" type="ORF">MM415B01448_0005</name>
</gene>
<reference evidence="1" key="1">
    <citation type="submission" date="2020-03" db="EMBL/GenBank/DDBJ databases">
        <title>The deep terrestrial virosphere.</title>
        <authorList>
            <person name="Holmfeldt K."/>
            <person name="Nilsson E."/>
            <person name="Simone D."/>
            <person name="Lopez-Fernandez M."/>
            <person name="Wu X."/>
            <person name="de Brujin I."/>
            <person name="Lundin D."/>
            <person name="Andersson A."/>
            <person name="Bertilsson S."/>
            <person name="Dopson M."/>
        </authorList>
    </citation>
    <scope>NUCLEOTIDE SEQUENCE</scope>
    <source>
        <strain evidence="1">MM415B01448</strain>
    </source>
</reference>
<protein>
    <submittedName>
        <fullName evidence="1">Uncharacterized protein</fullName>
    </submittedName>
</protein>